<dbReference type="EMBL" id="NEXX01000004">
    <property type="protein sequence ID" value="OUY06689.1"/>
    <property type="molecule type" value="Genomic_DNA"/>
</dbReference>
<dbReference type="InterPro" id="IPR029044">
    <property type="entry name" value="Nucleotide-diphossugar_trans"/>
</dbReference>
<dbReference type="Proteomes" id="UP000196536">
    <property type="component" value="Unassembled WGS sequence"/>
</dbReference>
<dbReference type="AlphaFoldDB" id="A0A1Z9YWX9"/>
<reference evidence="1 2" key="1">
    <citation type="submission" date="2017-05" db="EMBL/GenBank/DDBJ databases">
        <title>Acinetobacter populi ANC 5415 (= PBJ7), whole genome shotgun sequencing project.</title>
        <authorList>
            <person name="Nemec A."/>
            <person name="Radolfova-Krizova L."/>
        </authorList>
    </citation>
    <scope>NUCLEOTIDE SEQUENCE [LARGE SCALE GENOMIC DNA]</scope>
    <source>
        <strain evidence="1 2">PBJ7</strain>
    </source>
</reference>
<name>A0A1Z9YWX9_9GAMM</name>
<sequence>MDKFNMKEVSYERKYSKKIAFYTLVTRMEEYREMVESAKNSGFDREDIEFNYFDNKKNNTFDGFSGFNFAIKNTDAEYLIFCHQDIIFKYDDFKKLEVCLNELEDLDPLWVLAGNAGANEFGDVFIKIIDPNGFHDQGPLPQKVKCLDENFIIINMKRNISCSYNLSGFHLYGLDICQNADYLGLNSYVINFLIEHKSAGKVDITFHNGFKKYMELQRERKSMRLYTTLCATKFVTSSSFLNIFLNIRLVRKIFIYLIKLNKA</sequence>
<evidence type="ECO:0008006" key="3">
    <source>
        <dbReference type="Google" id="ProtNLM"/>
    </source>
</evidence>
<gene>
    <name evidence="1" type="ORF">CAP51_12220</name>
</gene>
<comment type="caution">
    <text evidence="1">The sequence shown here is derived from an EMBL/GenBank/DDBJ whole genome shotgun (WGS) entry which is preliminary data.</text>
</comment>
<accession>A0A1Z9YWX9</accession>
<organism evidence="1 2">
    <name type="scientific">Acinetobacter populi</name>
    <dbReference type="NCBI Taxonomy" id="1582270"/>
    <lineage>
        <taxon>Bacteria</taxon>
        <taxon>Pseudomonadati</taxon>
        <taxon>Pseudomonadota</taxon>
        <taxon>Gammaproteobacteria</taxon>
        <taxon>Moraxellales</taxon>
        <taxon>Moraxellaceae</taxon>
        <taxon>Acinetobacter</taxon>
    </lineage>
</organism>
<keyword evidence="2" id="KW-1185">Reference proteome</keyword>
<evidence type="ECO:0000313" key="2">
    <source>
        <dbReference type="Proteomes" id="UP000196536"/>
    </source>
</evidence>
<protein>
    <recommendedName>
        <fullName evidence="3">Acyl esterase</fullName>
    </recommendedName>
</protein>
<proteinExistence type="predicted"/>
<dbReference type="Gene3D" id="3.90.550.10">
    <property type="entry name" value="Spore Coat Polysaccharide Biosynthesis Protein SpsA, Chain A"/>
    <property type="match status" value="1"/>
</dbReference>
<evidence type="ECO:0000313" key="1">
    <source>
        <dbReference type="EMBL" id="OUY06689.1"/>
    </source>
</evidence>